<dbReference type="InterPro" id="IPR011707">
    <property type="entry name" value="Cu-oxidase-like_N"/>
</dbReference>
<keyword evidence="2" id="KW-0479">Metal-binding</keyword>
<dbReference type="AlphaFoldDB" id="A0A8B7YV98"/>
<dbReference type="Pfam" id="PF00394">
    <property type="entry name" value="Cu-oxidase"/>
    <property type="match status" value="1"/>
</dbReference>
<dbReference type="FunFam" id="2.60.40.420:FF:000045">
    <property type="entry name" value="Laccase 2"/>
    <property type="match status" value="1"/>
</dbReference>
<dbReference type="InterPro" id="IPR002355">
    <property type="entry name" value="Cu_oxidase_Cu_BS"/>
</dbReference>
<sequence>MIHGIGTTQAHCPRQGMNTFTNFLQHVFYWIGISTLKSFAVHTILLLLLQNTQPNSANRPSEPHKCFRPCKWPSRPLTCRYEFTLEWYHTMSTACYDCPANQTDCNRPHCIPVNGVPRTVAVVNRQFPGPSIEVCEWDTIEVKVENNLVGSEGVTIHWHGLHQRGTPHMDGTPLITQCPIPFGSSFTYRFQALTPGTYFWHSHGLQRPDGAVGTLIIRTGARDDVLDDLYDHDLSEHVIIVQDWINQLYIDRYARIAFHDMAKSPDSILINGRGRYRDFLCRTPKRMNIPRHAFHVKKGERYRFRTIGNSAMACAFEVSVDGHNLTIIGTDGSPVQPIRVGAFGISSGERYDFVLEARARIGKYWMRVKGRDACMGMHELALVVYEGASYYPDPPDEKQLDSFGTLLNPYNIKAEENQKYTSVLNANELNATRIEISRDPDIVHYVGIDMPLVNTNYYTHPRHSLALQDNGDRPTTTGLFSAQINHVSFRPPKVPLLTQSREIPRTEICRFEKEASKIQRCKNEYCECTHVLEVELGQVVELVIVNEAQRNFNAHPMHLHGNRFQVLAADKVANVTSVEEVMRLDEAGQITRRILKAPLKDTISVPDGGYVIIRFLADNPGWWLFHCHTEVHLSAGMSMVIRVGSEDNLPRLPSNLPRCGGDWYPPDLRTLETTATP</sequence>
<dbReference type="SUPFAM" id="SSF49503">
    <property type="entry name" value="Cupredoxins"/>
    <property type="match status" value="3"/>
</dbReference>
<evidence type="ECO:0000313" key="10">
    <source>
        <dbReference type="RefSeq" id="XP_022095251.1"/>
    </source>
</evidence>
<evidence type="ECO:0000259" key="8">
    <source>
        <dbReference type="Pfam" id="PF07732"/>
    </source>
</evidence>
<dbReference type="Pfam" id="PF07731">
    <property type="entry name" value="Cu-oxidase_2"/>
    <property type="match status" value="1"/>
</dbReference>
<feature type="domain" description="Plastocyanin-like" evidence="7">
    <location>
        <begin position="509"/>
        <end position="645"/>
    </location>
</feature>
<feature type="transmembrane region" description="Helical" evidence="5">
    <location>
        <begin position="27"/>
        <end position="49"/>
    </location>
</feature>
<dbReference type="Proteomes" id="UP000694845">
    <property type="component" value="Unplaced"/>
</dbReference>
<dbReference type="PANTHER" id="PTHR11709">
    <property type="entry name" value="MULTI-COPPER OXIDASE"/>
    <property type="match status" value="1"/>
</dbReference>
<evidence type="ECO:0000256" key="2">
    <source>
        <dbReference type="ARBA" id="ARBA00022723"/>
    </source>
</evidence>
<evidence type="ECO:0000313" key="9">
    <source>
        <dbReference type="Proteomes" id="UP000694845"/>
    </source>
</evidence>
<dbReference type="PROSITE" id="PS00079">
    <property type="entry name" value="MULTICOPPER_OXIDASE1"/>
    <property type="match status" value="1"/>
</dbReference>
<evidence type="ECO:0000256" key="3">
    <source>
        <dbReference type="ARBA" id="ARBA00023002"/>
    </source>
</evidence>
<dbReference type="CDD" id="cd13905">
    <property type="entry name" value="CuRO_3_tcLLC2_insect_like"/>
    <property type="match status" value="1"/>
</dbReference>
<keyword evidence="4" id="KW-0186">Copper</keyword>
<dbReference type="GO" id="GO:0016491">
    <property type="term" value="F:oxidoreductase activity"/>
    <property type="evidence" value="ECO:0007669"/>
    <property type="project" value="UniProtKB-KW"/>
</dbReference>
<accession>A0A8B7YV98</accession>
<keyword evidence="9" id="KW-1185">Reference proteome</keyword>
<organism evidence="9 10">
    <name type="scientific">Acanthaster planci</name>
    <name type="common">Crown-of-thorns starfish</name>
    <dbReference type="NCBI Taxonomy" id="133434"/>
    <lineage>
        <taxon>Eukaryota</taxon>
        <taxon>Metazoa</taxon>
        <taxon>Echinodermata</taxon>
        <taxon>Eleutherozoa</taxon>
        <taxon>Asterozoa</taxon>
        <taxon>Asteroidea</taxon>
        <taxon>Valvatacea</taxon>
        <taxon>Valvatida</taxon>
        <taxon>Acanthasteridae</taxon>
        <taxon>Acanthaster</taxon>
    </lineage>
</organism>
<keyword evidence="3" id="KW-0560">Oxidoreductase</keyword>
<dbReference type="OMA" id="FHGINQI"/>
<reference evidence="10" key="1">
    <citation type="submission" date="2025-08" db="UniProtKB">
        <authorList>
            <consortium name="RefSeq"/>
        </authorList>
    </citation>
    <scope>IDENTIFICATION</scope>
</reference>
<feature type="domain" description="Plastocyanin-like" evidence="6">
    <location>
        <begin position="236"/>
        <end position="387"/>
    </location>
</feature>
<dbReference type="GO" id="GO:0005507">
    <property type="term" value="F:copper ion binding"/>
    <property type="evidence" value="ECO:0007669"/>
    <property type="project" value="InterPro"/>
</dbReference>
<gene>
    <name evidence="10" type="primary">LOC110981740</name>
</gene>
<keyword evidence="5" id="KW-0812">Transmembrane</keyword>
<dbReference type="InterPro" id="IPR011706">
    <property type="entry name" value="Cu-oxidase_C"/>
</dbReference>
<dbReference type="CDD" id="cd13858">
    <property type="entry name" value="CuRO_1_tcLCC2_insect_like"/>
    <property type="match status" value="1"/>
</dbReference>
<dbReference type="Pfam" id="PF07732">
    <property type="entry name" value="Cu-oxidase_3"/>
    <property type="match status" value="1"/>
</dbReference>
<keyword evidence="5" id="KW-1133">Transmembrane helix</keyword>
<evidence type="ECO:0000256" key="4">
    <source>
        <dbReference type="ARBA" id="ARBA00023008"/>
    </source>
</evidence>
<protein>
    <submittedName>
        <fullName evidence="10">Laccase-like</fullName>
    </submittedName>
</protein>
<feature type="domain" description="Plastocyanin-like" evidence="8">
    <location>
        <begin position="109"/>
        <end position="219"/>
    </location>
</feature>
<dbReference type="RefSeq" id="XP_022095251.1">
    <property type="nucleotide sequence ID" value="XM_022239559.1"/>
</dbReference>
<dbReference type="KEGG" id="aplc:110981740"/>
<evidence type="ECO:0000259" key="6">
    <source>
        <dbReference type="Pfam" id="PF00394"/>
    </source>
</evidence>
<dbReference type="InterPro" id="IPR045087">
    <property type="entry name" value="Cu-oxidase_fam"/>
</dbReference>
<evidence type="ECO:0000256" key="5">
    <source>
        <dbReference type="SAM" id="Phobius"/>
    </source>
</evidence>
<keyword evidence="5" id="KW-0472">Membrane</keyword>
<dbReference type="Gene3D" id="2.60.40.420">
    <property type="entry name" value="Cupredoxins - blue copper proteins"/>
    <property type="match status" value="3"/>
</dbReference>
<dbReference type="InterPro" id="IPR033138">
    <property type="entry name" value="Cu_oxidase_CS"/>
</dbReference>
<dbReference type="PROSITE" id="PS00080">
    <property type="entry name" value="MULTICOPPER_OXIDASE2"/>
    <property type="match status" value="1"/>
</dbReference>
<comment type="similarity">
    <text evidence="1">Belongs to the multicopper oxidase family.</text>
</comment>
<evidence type="ECO:0000259" key="7">
    <source>
        <dbReference type="Pfam" id="PF07731"/>
    </source>
</evidence>
<dbReference type="PANTHER" id="PTHR11709:SF394">
    <property type="entry name" value="FI03373P-RELATED"/>
    <property type="match status" value="1"/>
</dbReference>
<name>A0A8B7YV98_ACAPL</name>
<dbReference type="GO" id="GO:0005886">
    <property type="term" value="C:plasma membrane"/>
    <property type="evidence" value="ECO:0007669"/>
    <property type="project" value="TreeGrafter"/>
</dbReference>
<dbReference type="OrthoDB" id="2121828at2759"/>
<dbReference type="FunFam" id="2.60.40.420:FF:000031">
    <property type="entry name" value="Laccase-2 isoform A"/>
    <property type="match status" value="1"/>
</dbReference>
<dbReference type="GO" id="GO:0006826">
    <property type="term" value="P:iron ion transport"/>
    <property type="evidence" value="ECO:0007669"/>
    <property type="project" value="TreeGrafter"/>
</dbReference>
<dbReference type="InterPro" id="IPR001117">
    <property type="entry name" value="Cu-oxidase_2nd"/>
</dbReference>
<dbReference type="CDD" id="cd13884">
    <property type="entry name" value="CuRO_2_tcLCC_insect_like"/>
    <property type="match status" value="1"/>
</dbReference>
<evidence type="ECO:0000256" key="1">
    <source>
        <dbReference type="ARBA" id="ARBA00010609"/>
    </source>
</evidence>
<dbReference type="InterPro" id="IPR008972">
    <property type="entry name" value="Cupredoxin"/>
</dbReference>
<dbReference type="GeneID" id="110981740"/>
<proteinExistence type="inferred from homology"/>